<name>A0A7I7K1X3_9MYCO</name>
<dbReference type="InterPro" id="IPR036866">
    <property type="entry name" value="RibonucZ/Hydroxyglut_hydro"/>
</dbReference>
<dbReference type="PANTHER" id="PTHR42951">
    <property type="entry name" value="METALLO-BETA-LACTAMASE DOMAIN-CONTAINING"/>
    <property type="match status" value="1"/>
</dbReference>
<dbReference type="InterPro" id="IPR050855">
    <property type="entry name" value="NDM-1-like"/>
</dbReference>
<dbReference type="SMART" id="SM00849">
    <property type="entry name" value="Lactamase_B"/>
    <property type="match status" value="1"/>
</dbReference>
<evidence type="ECO:0000313" key="1">
    <source>
        <dbReference type="EMBL" id="BBX17634.1"/>
    </source>
</evidence>
<dbReference type="InterPro" id="IPR001279">
    <property type="entry name" value="Metallo-B-lactamas"/>
</dbReference>
<keyword evidence="2" id="KW-1185">Reference proteome</keyword>
<reference evidence="1 2" key="1">
    <citation type="journal article" date="2019" name="Emerg. Microbes Infect.">
        <title>Comprehensive subspecies identification of 175 nontuberculous mycobacteria species based on 7547 genomic profiles.</title>
        <authorList>
            <person name="Matsumoto Y."/>
            <person name="Kinjo T."/>
            <person name="Motooka D."/>
            <person name="Nabeya D."/>
            <person name="Jung N."/>
            <person name="Uechi K."/>
            <person name="Horii T."/>
            <person name="Iida T."/>
            <person name="Fujita J."/>
            <person name="Nakamura S."/>
        </authorList>
    </citation>
    <scope>NUCLEOTIDE SEQUENCE [LARGE SCALE GENOMIC DNA]</scope>
    <source>
        <strain evidence="1 2">JCM 6396</strain>
    </source>
</reference>
<proteinExistence type="predicted"/>
<dbReference type="RefSeq" id="WP_098004893.1">
    <property type="nucleotide sequence ID" value="NZ_AP022563.1"/>
</dbReference>
<gene>
    <name evidence="1" type="ORF">MDUV_24940</name>
</gene>
<dbReference type="EMBL" id="AP022563">
    <property type="protein sequence ID" value="BBX17634.1"/>
    <property type="molecule type" value="Genomic_DNA"/>
</dbReference>
<organism evidence="1 2">
    <name type="scientific">Mycolicibacterium duvalii</name>
    <dbReference type="NCBI Taxonomy" id="39688"/>
    <lineage>
        <taxon>Bacteria</taxon>
        <taxon>Bacillati</taxon>
        <taxon>Actinomycetota</taxon>
        <taxon>Actinomycetes</taxon>
        <taxon>Mycobacteriales</taxon>
        <taxon>Mycobacteriaceae</taxon>
        <taxon>Mycolicibacterium</taxon>
    </lineage>
</organism>
<sequence length="263" mass="27719">MDARAGGCTAGEGDFIECSAGGIGKHPRLGSRAPQRIADGVWLVRGGFAPNTMNVYLVRDGSGVLAFDAGVKPMARRIAAAAHSLGGLTRIVLGHAHFDHRGAAPALGVPVLCHRDERADAEGDGGAHNVNLALVRRRTRVLSTPLKWMLDGGPVQISETLSDGDRIADFEVLHLPGHTPGLIGLWRASDRTALVSDCFFTLDTETGRRCEPRPPHCAYNVDTALARESILKLAELDPAAAWPGHAGPAIGDAATQLRAAATR</sequence>
<accession>A0A7I7K1X3</accession>
<dbReference type="KEGG" id="mdu:MDUV_24940"/>
<dbReference type="Proteomes" id="UP000467006">
    <property type="component" value="Chromosome"/>
</dbReference>
<dbReference type="Pfam" id="PF00753">
    <property type="entry name" value="Lactamase_B"/>
    <property type="match status" value="1"/>
</dbReference>
<dbReference type="PANTHER" id="PTHR42951:SF17">
    <property type="entry name" value="METALLO-BETA-LACTAMASE DOMAIN-CONTAINING PROTEIN"/>
    <property type="match status" value="1"/>
</dbReference>
<protein>
    <submittedName>
        <fullName evidence="1">Uncharacterized protein</fullName>
    </submittedName>
</protein>
<dbReference type="Gene3D" id="3.60.15.10">
    <property type="entry name" value="Ribonuclease Z/Hydroxyacylglutathione hydrolase-like"/>
    <property type="match status" value="1"/>
</dbReference>
<dbReference type="AlphaFoldDB" id="A0A7I7K1X3"/>
<dbReference type="SUPFAM" id="SSF56281">
    <property type="entry name" value="Metallo-hydrolase/oxidoreductase"/>
    <property type="match status" value="1"/>
</dbReference>
<dbReference type="OrthoDB" id="2971563at2"/>
<evidence type="ECO:0000313" key="2">
    <source>
        <dbReference type="Proteomes" id="UP000467006"/>
    </source>
</evidence>